<dbReference type="EMBL" id="CAJNOI010001378">
    <property type="protein sequence ID" value="CAF1408788.1"/>
    <property type="molecule type" value="Genomic_DNA"/>
</dbReference>
<proteinExistence type="predicted"/>
<name>A0A816BYQ5_9BILA</name>
<evidence type="ECO:0000313" key="2">
    <source>
        <dbReference type="EMBL" id="CAF1616808.1"/>
    </source>
</evidence>
<dbReference type="AlphaFoldDB" id="A0A816BYQ5"/>
<dbReference type="OrthoDB" id="9987185at2759"/>
<reference evidence="2" key="1">
    <citation type="submission" date="2021-02" db="EMBL/GenBank/DDBJ databases">
        <authorList>
            <person name="Nowell W R."/>
        </authorList>
    </citation>
    <scope>NUCLEOTIDE SEQUENCE</scope>
</reference>
<dbReference type="Proteomes" id="UP000663877">
    <property type="component" value="Unassembled WGS sequence"/>
</dbReference>
<sequence>IYQRNRLIYVIELDQFQNIIIELSPPTTPEMSSLNTVQFRDGQISNKIYANYMQRTPWLSIYDLRLFSNEYPIELYLVGFSIVQRRM</sequence>
<feature type="non-terminal residue" evidence="2">
    <location>
        <position position="1"/>
    </location>
</feature>
<organism evidence="2 3">
    <name type="scientific">Adineta steineri</name>
    <dbReference type="NCBI Taxonomy" id="433720"/>
    <lineage>
        <taxon>Eukaryota</taxon>
        <taxon>Metazoa</taxon>
        <taxon>Spiralia</taxon>
        <taxon>Gnathifera</taxon>
        <taxon>Rotifera</taxon>
        <taxon>Eurotatoria</taxon>
        <taxon>Bdelloidea</taxon>
        <taxon>Adinetida</taxon>
        <taxon>Adinetidae</taxon>
        <taxon>Adineta</taxon>
    </lineage>
</organism>
<dbReference type="Proteomes" id="UP000663832">
    <property type="component" value="Unassembled WGS sequence"/>
</dbReference>
<accession>A0A816BYQ5</accession>
<protein>
    <submittedName>
        <fullName evidence="2">Uncharacterized protein</fullName>
    </submittedName>
</protein>
<evidence type="ECO:0000313" key="3">
    <source>
        <dbReference type="Proteomes" id="UP000663832"/>
    </source>
</evidence>
<keyword evidence="3" id="KW-1185">Reference proteome</keyword>
<gene>
    <name evidence="1" type="ORF">BJG266_LOCUS38082</name>
    <name evidence="2" type="ORF">QVE165_LOCUS54959</name>
</gene>
<comment type="caution">
    <text evidence="2">The sequence shown here is derived from an EMBL/GenBank/DDBJ whole genome shotgun (WGS) entry which is preliminary data.</text>
</comment>
<evidence type="ECO:0000313" key="1">
    <source>
        <dbReference type="EMBL" id="CAF1408788.1"/>
    </source>
</evidence>
<dbReference type="EMBL" id="CAJNOM010001703">
    <property type="protein sequence ID" value="CAF1616808.1"/>
    <property type="molecule type" value="Genomic_DNA"/>
</dbReference>